<comment type="caution">
    <text evidence="3">The sequence shown here is derived from an EMBL/GenBank/DDBJ whole genome shotgun (WGS) entry which is preliminary data.</text>
</comment>
<evidence type="ECO:0000313" key="4">
    <source>
        <dbReference type="Proteomes" id="UP000193411"/>
    </source>
</evidence>
<feature type="compositionally biased region" description="Basic and acidic residues" evidence="2">
    <location>
        <begin position="97"/>
        <end position="114"/>
    </location>
</feature>
<feature type="compositionally biased region" description="Gly residues" evidence="2">
    <location>
        <begin position="122"/>
        <end position="144"/>
    </location>
</feature>
<reference evidence="3 4" key="1">
    <citation type="submission" date="2016-07" db="EMBL/GenBank/DDBJ databases">
        <title>Pervasive Adenine N6-methylation of Active Genes in Fungi.</title>
        <authorList>
            <consortium name="DOE Joint Genome Institute"/>
            <person name="Mondo S.J."/>
            <person name="Dannebaum R.O."/>
            <person name="Kuo R.C."/>
            <person name="Labutti K."/>
            <person name="Haridas S."/>
            <person name="Kuo A."/>
            <person name="Salamov A."/>
            <person name="Ahrendt S.R."/>
            <person name="Lipzen A."/>
            <person name="Sullivan W."/>
            <person name="Andreopoulos W.B."/>
            <person name="Clum A."/>
            <person name="Lindquist E."/>
            <person name="Daum C."/>
            <person name="Ramamoorthy G.K."/>
            <person name="Gryganskyi A."/>
            <person name="Culley D."/>
            <person name="Magnuson J.K."/>
            <person name="James T.Y."/>
            <person name="O'Malley M.A."/>
            <person name="Stajich J.E."/>
            <person name="Spatafora J.W."/>
            <person name="Visel A."/>
            <person name="Grigoriev I.V."/>
        </authorList>
    </citation>
    <scope>NUCLEOTIDE SEQUENCE [LARGE SCALE GENOMIC DNA]</scope>
    <source>
        <strain evidence="3 4">PL171</strain>
    </source>
</reference>
<protein>
    <submittedName>
        <fullName evidence="3">Uncharacterized protein</fullName>
    </submittedName>
</protein>
<name>A0A1Y2HQR2_9FUNG</name>
<evidence type="ECO:0000256" key="2">
    <source>
        <dbReference type="SAM" id="MobiDB-lite"/>
    </source>
</evidence>
<dbReference type="AlphaFoldDB" id="A0A1Y2HQR2"/>
<evidence type="ECO:0000313" key="3">
    <source>
        <dbReference type="EMBL" id="ORZ36948.1"/>
    </source>
</evidence>
<proteinExistence type="predicted"/>
<gene>
    <name evidence="3" type="ORF">BCR44DRAFT_1431164</name>
</gene>
<keyword evidence="1" id="KW-0175">Coiled coil</keyword>
<evidence type="ECO:0000256" key="1">
    <source>
        <dbReference type="SAM" id="Coils"/>
    </source>
</evidence>
<keyword evidence="4" id="KW-1185">Reference proteome</keyword>
<feature type="coiled-coil region" evidence="1">
    <location>
        <begin position="64"/>
        <end position="95"/>
    </location>
</feature>
<dbReference type="OrthoDB" id="2144752at2759"/>
<accession>A0A1Y2HQR2</accession>
<organism evidence="3 4">
    <name type="scientific">Catenaria anguillulae PL171</name>
    <dbReference type="NCBI Taxonomy" id="765915"/>
    <lineage>
        <taxon>Eukaryota</taxon>
        <taxon>Fungi</taxon>
        <taxon>Fungi incertae sedis</taxon>
        <taxon>Blastocladiomycota</taxon>
        <taxon>Blastocladiomycetes</taxon>
        <taxon>Blastocladiales</taxon>
        <taxon>Catenariaceae</taxon>
        <taxon>Catenaria</taxon>
    </lineage>
</organism>
<sequence>MRQKLGDLSKKCELLELDKKAQVETILAFRSAAESGSGMVETLNKKLAEEHKVNAQLVFFNRSLKTQVCELEDAKDELTRQLEKAVKDLDRLKAKYPHEFMEEEKEKKGGDKKAAGGAAAAGSGGNGASGKEGGGLVKPGGAKV</sequence>
<dbReference type="Proteomes" id="UP000193411">
    <property type="component" value="Unassembled WGS sequence"/>
</dbReference>
<dbReference type="EMBL" id="MCFL01000014">
    <property type="protein sequence ID" value="ORZ36948.1"/>
    <property type="molecule type" value="Genomic_DNA"/>
</dbReference>
<feature type="region of interest" description="Disordered" evidence="2">
    <location>
        <begin position="97"/>
        <end position="144"/>
    </location>
</feature>